<dbReference type="EMBL" id="JAFKCV010000005">
    <property type="protein sequence ID" value="MBN7825838.1"/>
    <property type="molecule type" value="Genomic_DNA"/>
</dbReference>
<dbReference type="InterPro" id="IPR001387">
    <property type="entry name" value="Cro/C1-type_HTH"/>
</dbReference>
<evidence type="ECO:0000313" key="1">
    <source>
        <dbReference type="EMBL" id="MBN7825838.1"/>
    </source>
</evidence>
<keyword evidence="2" id="KW-1185">Reference proteome</keyword>
<dbReference type="RefSeq" id="WP_206573944.1">
    <property type="nucleotide sequence ID" value="NZ_JAFKCV010000005.1"/>
</dbReference>
<dbReference type="CDD" id="cd00093">
    <property type="entry name" value="HTH_XRE"/>
    <property type="match status" value="1"/>
</dbReference>
<comment type="caution">
    <text evidence="1">The sequence shown here is derived from an EMBL/GenBank/DDBJ whole genome shotgun (WGS) entry which is preliminary data.</text>
</comment>
<dbReference type="Proteomes" id="UP000664654">
    <property type="component" value="Unassembled WGS sequence"/>
</dbReference>
<evidence type="ECO:0000313" key="2">
    <source>
        <dbReference type="Proteomes" id="UP000664654"/>
    </source>
</evidence>
<dbReference type="Gene3D" id="1.10.260.40">
    <property type="entry name" value="lambda repressor-like DNA-binding domains"/>
    <property type="match status" value="1"/>
</dbReference>
<dbReference type="InterPro" id="IPR010982">
    <property type="entry name" value="Lambda_DNA-bd_dom_sf"/>
</dbReference>
<gene>
    <name evidence="1" type="ORF">J0A66_11430</name>
</gene>
<organism evidence="1 2">
    <name type="scientific">Bowmanella dokdonensis</name>
    <dbReference type="NCBI Taxonomy" id="751969"/>
    <lineage>
        <taxon>Bacteria</taxon>
        <taxon>Pseudomonadati</taxon>
        <taxon>Pseudomonadota</taxon>
        <taxon>Gammaproteobacteria</taxon>
        <taxon>Alteromonadales</taxon>
        <taxon>Alteromonadaceae</taxon>
        <taxon>Bowmanella</taxon>
    </lineage>
</organism>
<dbReference type="AlphaFoldDB" id="A0A939IMZ9"/>
<dbReference type="SUPFAM" id="SSF47413">
    <property type="entry name" value="lambda repressor-like DNA-binding domains"/>
    <property type="match status" value="1"/>
</dbReference>
<proteinExistence type="predicted"/>
<sequence>MCSDSVKPGKNSAQNPEREIITALLISYQKGELTAGQILKIMRREILEMNQTEYAILVGISRRTLCALEQDQGSPTLAVFNAAFRPFGLQAGLITAL</sequence>
<dbReference type="GO" id="GO:0003677">
    <property type="term" value="F:DNA binding"/>
    <property type="evidence" value="ECO:0007669"/>
    <property type="project" value="InterPro"/>
</dbReference>
<reference evidence="1" key="1">
    <citation type="submission" date="2021-03" db="EMBL/GenBank/DDBJ databases">
        <title>novel species isolated from a fishpond in China.</title>
        <authorList>
            <person name="Lu H."/>
            <person name="Cai Z."/>
        </authorList>
    </citation>
    <scope>NUCLEOTIDE SEQUENCE</scope>
    <source>
        <strain evidence="1">JCM 30855</strain>
    </source>
</reference>
<name>A0A939IMZ9_9ALTE</name>
<accession>A0A939IMZ9</accession>
<protein>
    <submittedName>
        <fullName evidence="1">Uncharacterized protein</fullName>
    </submittedName>
</protein>